<dbReference type="EMBL" id="JAJVCZ030000008">
    <property type="protein sequence ID" value="KAL0257015.1"/>
    <property type="molecule type" value="Genomic_DNA"/>
</dbReference>
<gene>
    <name evidence="1" type="ORF">SLS55_007825</name>
</gene>
<evidence type="ECO:0000313" key="1">
    <source>
        <dbReference type="EMBL" id="KAL0257015.1"/>
    </source>
</evidence>
<organism evidence="1 2">
    <name type="scientific">Diplodia seriata</name>
    <dbReference type="NCBI Taxonomy" id="420778"/>
    <lineage>
        <taxon>Eukaryota</taxon>
        <taxon>Fungi</taxon>
        <taxon>Dikarya</taxon>
        <taxon>Ascomycota</taxon>
        <taxon>Pezizomycotina</taxon>
        <taxon>Dothideomycetes</taxon>
        <taxon>Dothideomycetes incertae sedis</taxon>
        <taxon>Botryosphaeriales</taxon>
        <taxon>Botryosphaeriaceae</taxon>
        <taxon>Diplodia</taxon>
    </lineage>
</organism>
<name>A0ABR3C8T4_9PEZI</name>
<keyword evidence="2" id="KW-1185">Reference proteome</keyword>
<sequence length="339" mass="38855">MPAKTNDTSIHTGVNNLDRLFAEAVENKPELATVFNLSPGAVPNISNSIHPLYRRTNFPSLSIHEYESMGLALRLASLFITVEPMLEWFVKAAYDVECVHPTRANEKVLRQFVGEYHSGHYDNVSDALLSLADFVNFDFDVFPDFVSCGRSQLYESSRPRVRAAHPWFQQANRKRRRVRTNLHADFKTYTRHAAAVLGKGDLAAWLRYSFFLAVTITHEMCHAFGLLKRNDDDEPFFHAKAPVSDWGTAWEMWALGGEINPWHPSRMAPTVTLLSADWVGKRRQRANGGLVSSVVPMDWIARWFRRRFWAELQLGNDKRTLPICDLRVWQQADQKKNAP</sequence>
<comment type="caution">
    <text evidence="1">The sequence shown here is derived from an EMBL/GenBank/DDBJ whole genome shotgun (WGS) entry which is preliminary data.</text>
</comment>
<protein>
    <submittedName>
        <fullName evidence="1">Uncharacterized protein</fullName>
    </submittedName>
</protein>
<dbReference type="RefSeq" id="XP_066630044.1">
    <property type="nucleotide sequence ID" value="XM_066779240.1"/>
</dbReference>
<dbReference type="GeneID" id="92011910"/>
<evidence type="ECO:0000313" key="2">
    <source>
        <dbReference type="Proteomes" id="UP001430584"/>
    </source>
</evidence>
<accession>A0ABR3C8T4</accession>
<dbReference type="Proteomes" id="UP001430584">
    <property type="component" value="Unassembled WGS sequence"/>
</dbReference>
<reference evidence="1 2" key="1">
    <citation type="submission" date="2024-02" db="EMBL/GenBank/DDBJ databases">
        <title>De novo assembly and annotation of 12 fungi associated with fruit tree decline syndrome in Ontario, Canada.</title>
        <authorList>
            <person name="Sulman M."/>
            <person name="Ellouze W."/>
            <person name="Ilyukhin E."/>
        </authorList>
    </citation>
    <scope>NUCLEOTIDE SEQUENCE [LARGE SCALE GENOMIC DNA]</scope>
    <source>
        <strain evidence="1 2">FDS-637</strain>
    </source>
</reference>
<proteinExistence type="predicted"/>